<dbReference type="GO" id="GO:0005789">
    <property type="term" value="C:endoplasmic reticulum membrane"/>
    <property type="evidence" value="ECO:0007669"/>
    <property type="project" value="UniProtKB-SubCell"/>
</dbReference>
<gene>
    <name evidence="14" type="ORF">pipiens_004297</name>
</gene>
<name>A0ABD1CK97_CULPP</name>
<evidence type="ECO:0000256" key="8">
    <source>
        <dbReference type="ARBA" id="ARBA00022848"/>
    </source>
</evidence>
<evidence type="ECO:0000313" key="14">
    <source>
        <dbReference type="EMBL" id="KAL1376786.1"/>
    </source>
</evidence>
<dbReference type="GO" id="GO:0046872">
    <property type="term" value="F:metal ion binding"/>
    <property type="evidence" value="ECO:0007669"/>
    <property type="project" value="UniProtKB-KW"/>
</dbReference>
<reference evidence="14 15" key="1">
    <citation type="submission" date="2024-05" db="EMBL/GenBank/DDBJ databases">
        <title>Culex pipiens pipiens assembly and annotation.</title>
        <authorList>
            <person name="Alout H."/>
            <person name="Durand T."/>
        </authorList>
    </citation>
    <scope>NUCLEOTIDE SEQUENCE [LARGE SCALE GENOMIC DNA]</scope>
    <source>
        <strain evidence="14">HA-2024</strain>
        <tissue evidence="14">Whole body</tissue>
    </source>
</reference>
<evidence type="ECO:0000256" key="12">
    <source>
        <dbReference type="ARBA" id="ARBA00023136"/>
    </source>
</evidence>
<protein>
    <recommendedName>
        <fullName evidence="16">Cytochrome P450</fullName>
    </recommendedName>
</protein>
<dbReference type="Proteomes" id="UP001562425">
    <property type="component" value="Unassembled WGS sequence"/>
</dbReference>
<comment type="caution">
    <text evidence="14">The sequence shown here is derived from an EMBL/GenBank/DDBJ whole genome shotgun (WGS) entry which is preliminary data.</text>
</comment>
<keyword evidence="6" id="KW-0479">Metal-binding</keyword>
<comment type="subcellular location">
    <subcellularLocation>
        <location evidence="3">Endoplasmic reticulum membrane</location>
    </subcellularLocation>
    <subcellularLocation>
        <location evidence="2">Microsome membrane</location>
    </subcellularLocation>
</comment>
<keyword evidence="13" id="KW-0812">Transmembrane</keyword>
<dbReference type="AlphaFoldDB" id="A0ABD1CK97"/>
<evidence type="ECO:0000313" key="15">
    <source>
        <dbReference type="Proteomes" id="UP001562425"/>
    </source>
</evidence>
<evidence type="ECO:0008006" key="16">
    <source>
        <dbReference type="Google" id="ProtNLM"/>
    </source>
</evidence>
<feature type="transmembrane region" description="Helical" evidence="13">
    <location>
        <begin position="24"/>
        <end position="43"/>
    </location>
</feature>
<evidence type="ECO:0000256" key="13">
    <source>
        <dbReference type="SAM" id="Phobius"/>
    </source>
</evidence>
<evidence type="ECO:0000256" key="3">
    <source>
        <dbReference type="ARBA" id="ARBA00004586"/>
    </source>
</evidence>
<evidence type="ECO:0000256" key="10">
    <source>
        <dbReference type="ARBA" id="ARBA00023004"/>
    </source>
</evidence>
<evidence type="ECO:0000256" key="11">
    <source>
        <dbReference type="ARBA" id="ARBA00023033"/>
    </source>
</evidence>
<keyword evidence="5" id="KW-0349">Heme</keyword>
<dbReference type="GO" id="GO:0004497">
    <property type="term" value="F:monooxygenase activity"/>
    <property type="evidence" value="ECO:0007669"/>
    <property type="project" value="UniProtKB-KW"/>
</dbReference>
<dbReference type="PANTHER" id="PTHR24292">
    <property type="entry name" value="CYTOCHROME P450"/>
    <property type="match status" value="1"/>
</dbReference>
<keyword evidence="11" id="KW-0503">Monooxygenase</keyword>
<evidence type="ECO:0000256" key="9">
    <source>
        <dbReference type="ARBA" id="ARBA00023002"/>
    </source>
</evidence>
<dbReference type="SUPFAM" id="SSF48264">
    <property type="entry name" value="Cytochrome P450"/>
    <property type="match status" value="1"/>
</dbReference>
<dbReference type="EMBL" id="JBEHCU010011393">
    <property type="protein sequence ID" value="KAL1376786.1"/>
    <property type="molecule type" value="Genomic_DNA"/>
</dbReference>
<keyword evidence="12 13" id="KW-0472">Membrane</keyword>
<evidence type="ECO:0000256" key="5">
    <source>
        <dbReference type="ARBA" id="ARBA00022617"/>
    </source>
</evidence>
<dbReference type="InterPro" id="IPR050476">
    <property type="entry name" value="Insect_CytP450_Detox"/>
</dbReference>
<keyword evidence="8" id="KW-0492">Microsome</keyword>
<evidence type="ECO:0000256" key="6">
    <source>
        <dbReference type="ARBA" id="ARBA00022723"/>
    </source>
</evidence>
<proteinExistence type="inferred from homology"/>
<evidence type="ECO:0000256" key="4">
    <source>
        <dbReference type="ARBA" id="ARBA00010617"/>
    </source>
</evidence>
<evidence type="ECO:0000256" key="2">
    <source>
        <dbReference type="ARBA" id="ARBA00004524"/>
    </source>
</evidence>
<dbReference type="Gene3D" id="1.10.630.10">
    <property type="entry name" value="Cytochrome P450"/>
    <property type="match status" value="1"/>
</dbReference>
<keyword evidence="13" id="KW-1133">Transmembrane helix</keyword>
<organism evidence="14 15">
    <name type="scientific">Culex pipiens pipiens</name>
    <name type="common">Northern house mosquito</name>
    <dbReference type="NCBI Taxonomy" id="38569"/>
    <lineage>
        <taxon>Eukaryota</taxon>
        <taxon>Metazoa</taxon>
        <taxon>Ecdysozoa</taxon>
        <taxon>Arthropoda</taxon>
        <taxon>Hexapoda</taxon>
        <taxon>Insecta</taxon>
        <taxon>Pterygota</taxon>
        <taxon>Neoptera</taxon>
        <taxon>Endopterygota</taxon>
        <taxon>Diptera</taxon>
        <taxon>Nematocera</taxon>
        <taxon>Culicoidea</taxon>
        <taxon>Culicidae</taxon>
        <taxon>Culicinae</taxon>
        <taxon>Culicini</taxon>
        <taxon>Culex</taxon>
        <taxon>Culex</taxon>
    </lineage>
</organism>
<keyword evidence="10" id="KW-0408">Iron</keyword>
<sequence>MRIFIKSFNQNAVIVLTSTVPAKMYIELLILVVTLLVLGVVFLRQKYTYWKRQNVPFIEPKFPYGNFQEANQISTADISSKQYHSMKTSGRFFGMYFFFEPLVMLTDLDLIKTMLVKDFNFFPDRGIYYNEKDDPLSAHMFALEGKK</sequence>
<evidence type="ECO:0000256" key="1">
    <source>
        <dbReference type="ARBA" id="ARBA00001971"/>
    </source>
</evidence>
<keyword evidence="15" id="KW-1185">Reference proteome</keyword>
<accession>A0ABD1CK97</accession>
<dbReference type="InterPro" id="IPR036396">
    <property type="entry name" value="Cyt_P450_sf"/>
</dbReference>
<evidence type="ECO:0000256" key="7">
    <source>
        <dbReference type="ARBA" id="ARBA00022824"/>
    </source>
</evidence>
<keyword evidence="7" id="KW-0256">Endoplasmic reticulum</keyword>
<comment type="cofactor">
    <cofactor evidence="1">
        <name>heme</name>
        <dbReference type="ChEBI" id="CHEBI:30413"/>
    </cofactor>
</comment>
<dbReference type="PANTHER" id="PTHR24292:SF103">
    <property type="entry name" value="CYTOCHROME P450 6BS1"/>
    <property type="match status" value="1"/>
</dbReference>
<keyword evidence="9" id="KW-0560">Oxidoreductase</keyword>
<comment type="similarity">
    <text evidence="4">Belongs to the cytochrome P450 family.</text>
</comment>